<proteinExistence type="predicted"/>
<evidence type="ECO:0000313" key="3">
    <source>
        <dbReference type="Proteomes" id="UP001501682"/>
    </source>
</evidence>
<sequence>MLIRHICITKQTSIMELSLNSSLEFVPEPIAVSHFTTRGLLNSNYKSVVKQNFKTLESKSVFAIRQRTKRIQSHMVNYTAVILKLSVFAIALIALF</sequence>
<keyword evidence="3" id="KW-1185">Reference proteome</keyword>
<name>A0ABP8CL74_9FLAO</name>
<evidence type="ECO:0000313" key="2">
    <source>
        <dbReference type="EMBL" id="GAA4240596.1"/>
    </source>
</evidence>
<keyword evidence="1" id="KW-0472">Membrane</keyword>
<evidence type="ECO:0000256" key="1">
    <source>
        <dbReference type="SAM" id="Phobius"/>
    </source>
</evidence>
<feature type="transmembrane region" description="Helical" evidence="1">
    <location>
        <begin position="75"/>
        <end position="95"/>
    </location>
</feature>
<keyword evidence="1" id="KW-0812">Transmembrane</keyword>
<dbReference type="EMBL" id="BAABCB010000002">
    <property type="protein sequence ID" value="GAA4240596.1"/>
    <property type="molecule type" value="Genomic_DNA"/>
</dbReference>
<gene>
    <name evidence="2" type="ORF">GCM10022292_03800</name>
</gene>
<organism evidence="2 3">
    <name type="scientific">Winogradskyella damuponensis</name>
    <dbReference type="NCBI Taxonomy" id="943939"/>
    <lineage>
        <taxon>Bacteria</taxon>
        <taxon>Pseudomonadati</taxon>
        <taxon>Bacteroidota</taxon>
        <taxon>Flavobacteriia</taxon>
        <taxon>Flavobacteriales</taxon>
        <taxon>Flavobacteriaceae</taxon>
        <taxon>Winogradskyella</taxon>
    </lineage>
</organism>
<protein>
    <submittedName>
        <fullName evidence="2">Uncharacterized protein</fullName>
    </submittedName>
</protein>
<keyword evidence="1" id="KW-1133">Transmembrane helix</keyword>
<comment type="caution">
    <text evidence="2">The sequence shown here is derived from an EMBL/GenBank/DDBJ whole genome shotgun (WGS) entry which is preliminary data.</text>
</comment>
<dbReference type="Proteomes" id="UP001501682">
    <property type="component" value="Unassembled WGS sequence"/>
</dbReference>
<reference evidence="3" key="1">
    <citation type="journal article" date="2019" name="Int. J. Syst. Evol. Microbiol.">
        <title>The Global Catalogue of Microorganisms (GCM) 10K type strain sequencing project: providing services to taxonomists for standard genome sequencing and annotation.</title>
        <authorList>
            <consortium name="The Broad Institute Genomics Platform"/>
            <consortium name="The Broad Institute Genome Sequencing Center for Infectious Disease"/>
            <person name="Wu L."/>
            <person name="Ma J."/>
        </authorList>
    </citation>
    <scope>NUCLEOTIDE SEQUENCE [LARGE SCALE GENOMIC DNA]</scope>
    <source>
        <strain evidence="3">JCM 17633</strain>
    </source>
</reference>
<accession>A0ABP8CL74</accession>